<evidence type="ECO:0000256" key="4">
    <source>
        <dbReference type="ARBA" id="ARBA00022692"/>
    </source>
</evidence>
<comment type="similarity">
    <text evidence="2 7">Belongs to the ExbD/TolR family.</text>
</comment>
<dbReference type="Gene3D" id="3.30.420.270">
    <property type="match status" value="1"/>
</dbReference>
<evidence type="ECO:0000313" key="10">
    <source>
        <dbReference type="Proteomes" id="UP000702544"/>
    </source>
</evidence>
<accession>A0AAE5CAZ5</accession>
<organism evidence="9 10">
    <name type="scientific">Candidatus Kutchimonas denitrificans</name>
    <dbReference type="NCBI Taxonomy" id="3056748"/>
    <lineage>
        <taxon>Bacteria</taxon>
        <taxon>Pseudomonadati</taxon>
        <taxon>Gemmatimonadota</taxon>
        <taxon>Gemmatimonadia</taxon>
        <taxon>Candidatus Palauibacterales</taxon>
        <taxon>Candidatus Palauibacteraceae</taxon>
        <taxon>Candidatus Kutchimonas</taxon>
    </lineage>
</organism>
<evidence type="ECO:0000256" key="7">
    <source>
        <dbReference type="RuleBase" id="RU003879"/>
    </source>
</evidence>
<dbReference type="GO" id="GO:0015031">
    <property type="term" value="P:protein transport"/>
    <property type="evidence" value="ECO:0007669"/>
    <property type="project" value="UniProtKB-KW"/>
</dbReference>
<evidence type="ECO:0000256" key="1">
    <source>
        <dbReference type="ARBA" id="ARBA00004162"/>
    </source>
</evidence>
<comment type="caution">
    <text evidence="9">The sequence shown here is derived from an EMBL/GenBank/DDBJ whole genome shotgun (WGS) entry which is preliminary data.</text>
</comment>
<dbReference type="PANTHER" id="PTHR30558">
    <property type="entry name" value="EXBD MEMBRANE COMPONENT OF PMF-DRIVEN MACROMOLECULE IMPORT SYSTEM"/>
    <property type="match status" value="1"/>
</dbReference>
<keyword evidence="3" id="KW-1003">Cell membrane</keyword>
<protein>
    <submittedName>
        <fullName evidence="9">Biopolymer transporter ExbD</fullName>
    </submittedName>
</protein>
<dbReference type="GO" id="GO:0022857">
    <property type="term" value="F:transmembrane transporter activity"/>
    <property type="evidence" value="ECO:0007669"/>
    <property type="project" value="InterPro"/>
</dbReference>
<keyword evidence="7" id="KW-0653">Protein transport</keyword>
<gene>
    <name evidence="9" type="ORF">GWO12_02150</name>
</gene>
<evidence type="ECO:0000256" key="8">
    <source>
        <dbReference type="SAM" id="Phobius"/>
    </source>
</evidence>
<keyword evidence="5 8" id="KW-1133">Transmembrane helix</keyword>
<sequence length="142" mass="15236">MARNGGLYEDRGMPLTADINLINLVDVAFTLLVIFMITAPILQGGVQIQVPRAEVAPLPASEAIVVSIDGEGAIYIEDAPVSLEEFRASIRDVWTTKGTPAVYVQADESAAYGVVLQVIAALKAAEIESVGLVAEPEMRRRR</sequence>
<comment type="subcellular location">
    <subcellularLocation>
        <location evidence="1">Cell membrane</location>
        <topology evidence="1">Single-pass membrane protein</topology>
    </subcellularLocation>
    <subcellularLocation>
        <location evidence="7">Cell membrane</location>
        <topology evidence="7">Single-pass type II membrane protein</topology>
    </subcellularLocation>
</comment>
<feature type="transmembrane region" description="Helical" evidence="8">
    <location>
        <begin position="21"/>
        <end position="42"/>
    </location>
</feature>
<evidence type="ECO:0000256" key="6">
    <source>
        <dbReference type="ARBA" id="ARBA00023136"/>
    </source>
</evidence>
<dbReference type="EMBL" id="JAACAK010000017">
    <property type="protein sequence ID" value="NIR73908.1"/>
    <property type="molecule type" value="Genomic_DNA"/>
</dbReference>
<evidence type="ECO:0000256" key="5">
    <source>
        <dbReference type="ARBA" id="ARBA00022989"/>
    </source>
</evidence>
<dbReference type="GO" id="GO:0005886">
    <property type="term" value="C:plasma membrane"/>
    <property type="evidence" value="ECO:0007669"/>
    <property type="project" value="UniProtKB-SubCell"/>
</dbReference>
<keyword evidence="7" id="KW-0813">Transport</keyword>
<keyword evidence="4 7" id="KW-0812">Transmembrane</keyword>
<evidence type="ECO:0000256" key="2">
    <source>
        <dbReference type="ARBA" id="ARBA00005811"/>
    </source>
</evidence>
<dbReference type="PANTHER" id="PTHR30558:SF7">
    <property type="entry name" value="TOL-PAL SYSTEM PROTEIN TOLR"/>
    <property type="match status" value="1"/>
</dbReference>
<dbReference type="Pfam" id="PF02472">
    <property type="entry name" value="ExbD"/>
    <property type="match status" value="1"/>
</dbReference>
<evidence type="ECO:0000256" key="3">
    <source>
        <dbReference type="ARBA" id="ARBA00022475"/>
    </source>
</evidence>
<name>A0AAE5CAZ5_9BACT</name>
<reference evidence="9 10" key="1">
    <citation type="submission" date="2020-01" db="EMBL/GenBank/DDBJ databases">
        <title>Genomes assembled from Gulf of Kutch pelagic sediment metagenomes.</title>
        <authorList>
            <person name="Chandrashekar M."/>
            <person name="Mahajan M.S."/>
            <person name="Dave K.J."/>
            <person name="Vatsa P."/>
            <person name="Nathani N.M."/>
        </authorList>
    </citation>
    <scope>NUCLEOTIDE SEQUENCE [LARGE SCALE GENOMIC DNA]</scope>
    <source>
        <strain evidence="9">KS3-K002</strain>
    </source>
</reference>
<dbReference type="Proteomes" id="UP000702544">
    <property type="component" value="Unassembled WGS sequence"/>
</dbReference>
<evidence type="ECO:0000313" key="9">
    <source>
        <dbReference type="EMBL" id="NIR73908.1"/>
    </source>
</evidence>
<dbReference type="InterPro" id="IPR003400">
    <property type="entry name" value="ExbD"/>
</dbReference>
<dbReference type="AlphaFoldDB" id="A0AAE5CAZ5"/>
<keyword evidence="6 8" id="KW-0472">Membrane</keyword>
<proteinExistence type="inferred from homology"/>